<reference evidence="2" key="1">
    <citation type="journal article" date="2012" name="PLoS Genet.">
        <title>Comparative analysis of the genomes of two field isolates of the rice blast fungus Magnaporthe oryzae.</title>
        <authorList>
            <person name="Xue M."/>
            <person name="Yang J."/>
            <person name="Li Z."/>
            <person name="Hu S."/>
            <person name="Yao N."/>
            <person name="Dean R.A."/>
            <person name="Zhao W."/>
            <person name="Shen M."/>
            <person name="Zhang H."/>
            <person name="Li C."/>
            <person name="Liu L."/>
            <person name="Cao L."/>
            <person name="Xu X."/>
            <person name="Xing Y."/>
            <person name="Hsiang T."/>
            <person name="Zhang Z."/>
            <person name="Xu J.R."/>
            <person name="Peng Y.L."/>
        </authorList>
    </citation>
    <scope>NUCLEOTIDE SEQUENCE</scope>
    <source>
        <strain evidence="2">Y34</strain>
    </source>
</reference>
<dbReference type="AlphaFoldDB" id="A0AA97PRQ4"/>
<gene>
    <name evidence="2" type="ORF">OOU_Y34scaffold00087g45</name>
</gene>
<feature type="region of interest" description="Disordered" evidence="1">
    <location>
        <begin position="1"/>
        <end position="22"/>
    </location>
</feature>
<proteinExistence type="predicted"/>
<accession>A0AA97PRQ4</accession>
<dbReference type="EMBL" id="JH793710">
    <property type="protein sequence ID" value="ELQ44467.1"/>
    <property type="molecule type" value="Genomic_DNA"/>
</dbReference>
<protein>
    <submittedName>
        <fullName evidence="2">Uncharacterized protein</fullName>
    </submittedName>
</protein>
<evidence type="ECO:0000313" key="2">
    <source>
        <dbReference type="EMBL" id="ELQ44467.1"/>
    </source>
</evidence>
<dbReference type="Proteomes" id="UP000011086">
    <property type="component" value="Unassembled WGS sequence"/>
</dbReference>
<name>A0AA97PRQ4_PYRO3</name>
<sequence>MISSRGAKSLSPGSWMGGRGIGRGMKITARTAKGAVPSPRNLVPRQREISWGTVGATVRLHPTRGRQEVPTVCIEAVLQSWCSTAYVDHEAGAGMLGGKCLSDPAP</sequence>
<organism evidence="2">
    <name type="scientific">Pyricularia oryzae (strain Y34)</name>
    <name type="common">Rice blast fungus</name>
    <name type="synonym">Magnaporthe oryzae</name>
    <dbReference type="NCBI Taxonomy" id="1143189"/>
    <lineage>
        <taxon>Eukaryota</taxon>
        <taxon>Fungi</taxon>
        <taxon>Dikarya</taxon>
        <taxon>Ascomycota</taxon>
        <taxon>Pezizomycotina</taxon>
        <taxon>Sordariomycetes</taxon>
        <taxon>Sordariomycetidae</taxon>
        <taxon>Magnaporthales</taxon>
        <taxon>Pyriculariaceae</taxon>
        <taxon>Pyricularia</taxon>
    </lineage>
</organism>
<evidence type="ECO:0000256" key="1">
    <source>
        <dbReference type="SAM" id="MobiDB-lite"/>
    </source>
</evidence>